<sequence>MLKKEAKFTTKLWNSTFHCSGYRKKSLW</sequence>
<protein>
    <submittedName>
        <fullName evidence="1">Uncharacterized protein</fullName>
    </submittedName>
</protein>
<dbReference type="EMBL" id="GBXM01101893">
    <property type="protein sequence ID" value="JAH06684.1"/>
    <property type="molecule type" value="Transcribed_RNA"/>
</dbReference>
<reference evidence="1" key="1">
    <citation type="submission" date="2014-11" db="EMBL/GenBank/DDBJ databases">
        <authorList>
            <person name="Amaro Gonzalez C."/>
        </authorList>
    </citation>
    <scope>NUCLEOTIDE SEQUENCE</scope>
</reference>
<dbReference type="AlphaFoldDB" id="A0A0E9PQ80"/>
<reference evidence="1" key="2">
    <citation type="journal article" date="2015" name="Fish Shellfish Immunol.">
        <title>Early steps in the European eel (Anguilla anguilla)-Vibrio vulnificus interaction in the gills: Role of the RtxA13 toxin.</title>
        <authorList>
            <person name="Callol A."/>
            <person name="Pajuelo D."/>
            <person name="Ebbesson L."/>
            <person name="Teles M."/>
            <person name="MacKenzie S."/>
            <person name="Amaro C."/>
        </authorList>
    </citation>
    <scope>NUCLEOTIDE SEQUENCE</scope>
</reference>
<accession>A0A0E9PQ80</accession>
<proteinExistence type="predicted"/>
<organism evidence="1">
    <name type="scientific">Anguilla anguilla</name>
    <name type="common">European freshwater eel</name>
    <name type="synonym">Muraena anguilla</name>
    <dbReference type="NCBI Taxonomy" id="7936"/>
    <lineage>
        <taxon>Eukaryota</taxon>
        <taxon>Metazoa</taxon>
        <taxon>Chordata</taxon>
        <taxon>Craniata</taxon>
        <taxon>Vertebrata</taxon>
        <taxon>Euteleostomi</taxon>
        <taxon>Actinopterygii</taxon>
        <taxon>Neopterygii</taxon>
        <taxon>Teleostei</taxon>
        <taxon>Anguilliformes</taxon>
        <taxon>Anguillidae</taxon>
        <taxon>Anguilla</taxon>
    </lineage>
</organism>
<name>A0A0E9PQ80_ANGAN</name>
<evidence type="ECO:0000313" key="1">
    <source>
        <dbReference type="EMBL" id="JAH06684.1"/>
    </source>
</evidence>